<protein>
    <submittedName>
        <fullName evidence="2">Uncharacterized protein</fullName>
    </submittedName>
</protein>
<keyword evidence="2" id="KW-0614">Plasmid</keyword>
<proteinExistence type="predicted"/>
<accession>A0A1W6AIK5</accession>
<organism evidence="2 3">
    <name type="scientific">Bacillus mycoides</name>
    <dbReference type="NCBI Taxonomy" id="1405"/>
    <lineage>
        <taxon>Bacteria</taxon>
        <taxon>Bacillati</taxon>
        <taxon>Bacillota</taxon>
        <taxon>Bacilli</taxon>
        <taxon>Bacillales</taxon>
        <taxon>Bacillaceae</taxon>
        <taxon>Bacillus</taxon>
        <taxon>Bacillus cereus group</taxon>
    </lineage>
</organism>
<keyword evidence="1" id="KW-1133">Transmembrane helix</keyword>
<dbReference type="EMBL" id="CP020745">
    <property type="protein sequence ID" value="ARJ25688.1"/>
    <property type="molecule type" value="Genomic_DNA"/>
</dbReference>
<geneLocation type="plasmid" evidence="2 3">
    <name>unnamed2</name>
</geneLocation>
<keyword evidence="1" id="KW-0472">Membrane</keyword>
<evidence type="ECO:0000313" key="3">
    <source>
        <dbReference type="Proteomes" id="UP000192932"/>
    </source>
</evidence>
<gene>
    <name evidence="2" type="ORF">B7492_32150</name>
</gene>
<keyword evidence="1" id="KW-0812">Transmembrane</keyword>
<evidence type="ECO:0000256" key="1">
    <source>
        <dbReference type="SAM" id="Phobius"/>
    </source>
</evidence>
<dbReference type="AlphaFoldDB" id="A0A1W6AIK5"/>
<feature type="transmembrane region" description="Helical" evidence="1">
    <location>
        <begin position="53"/>
        <end position="70"/>
    </location>
</feature>
<reference evidence="2 3" key="1">
    <citation type="submission" date="2017-04" db="EMBL/GenBank/DDBJ databases">
        <title>The Characteristic of a Fine Plant Growth-Promoting Rhizobacteria Bacillus mycoides Gnyt1 and its Whole Genome Sequencing Analysis.</title>
        <authorList>
            <person name="Li J.H."/>
            <person name="Yao T."/>
        </authorList>
    </citation>
    <scope>NUCLEOTIDE SEQUENCE [LARGE SCALE GENOMIC DNA]</scope>
    <source>
        <strain evidence="2 3">Gnyt1</strain>
        <plasmid evidence="3">Plasmid unnamed2</plasmid>
    </source>
</reference>
<name>A0A1W6AIK5_BACMY</name>
<dbReference type="Proteomes" id="UP000192932">
    <property type="component" value="Plasmid unnamed2"/>
</dbReference>
<feature type="transmembrane region" description="Helical" evidence="1">
    <location>
        <begin position="20"/>
        <end position="41"/>
    </location>
</feature>
<evidence type="ECO:0000313" key="2">
    <source>
        <dbReference type="EMBL" id="ARJ25688.1"/>
    </source>
</evidence>
<sequence>MNPCESISTFLNCFLLTKTVYVIAVLLKGIPFGAVGPPFSVISNDKYALQSRTSVLGIPVSVIFCGMIIYPF</sequence>